<keyword evidence="3" id="KW-1185">Reference proteome</keyword>
<dbReference type="Proteomes" id="UP001225072">
    <property type="component" value="Unassembled WGS sequence"/>
</dbReference>
<feature type="chain" id="PRO_5045566603" evidence="1">
    <location>
        <begin position="20"/>
        <end position="71"/>
    </location>
</feature>
<name>A0ABU0TGC1_9FLAO</name>
<comment type="caution">
    <text evidence="2">The sequence shown here is derived from an EMBL/GenBank/DDBJ whole genome shotgun (WGS) entry which is preliminary data.</text>
</comment>
<evidence type="ECO:0000313" key="3">
    <source>
        <dbReference type="Proteomes" id="UP001225072"/>
    </source>
</evidence>
<proteinExistence type="predicted"/>
<gene>
    <name evidence="2" type="ORF">QE404_000325</name>
</gene>
<protein>
    <submittedName>
        <fullName evidence="2">Uncharacterized protein</fullName>
    </submittedName>
</protein>
<evidence type="ECO:0000256" key="1">
    <source>
        <dbReference type="SAM" id="SignalP"/>
    </source>
</evidence>
<dbReference type="RefSeq" id="WP_307453668.1">
    <property type="nucleotide sequence ID" value="NZ_JAUTAL010000001.1"/>
</dbReference>
<sequence length="71" mass="8125">MGKKLLLFCCMLISYIFSAQQLEITGSVTNHEKLAVENATVYLLKTEGFFDHQLYFHQQHGKVFPESNSAE</sequence>
<evidence type="ECO:0000313" key="2">
    <source>
        <dbReference type="EMBL" id="MDQ1095178.1"/>
    </source>
</evidence>
<organism evidence="2 3">
    <name type="scientific">Chryseobacterium camelliae</name>
    <dbReference type="NCBI Taxonomy" id="1265445"/>
    <lineage>
        <taxon>Bacteria</taxon>
        <taxon>Pseudomonadati</taxon>
        <taxon>Bacteroidota</taxon>
        <taxon>Flavobacteriia</taxon>
        <taxon>Flavobacteriales</taxon>
        <taxon>Weeksellaceae</taxon>
        <taxon>Chryseobacterium group</taxon>
        <taxon>Chryseobacterium</taxon>
    </lineage>
</organism>
<feature type="signal peptide" evidence="1">
    <location>
        <begin position="1"/>
        <end position="19"/>
    </location>
</feature>
<accession>A0ABU0TGC1</accession>
<reference evidence="2 3" key="1">
    <citation type="submission" date="2023-07" db="EMBL/GenBank/DDBJ databases">
        <title>Functional and genomic diversity of the sorghum phyllosphere microbiome.</title>
        <authorList>
            <person name="Shade A."/>
        </authorList>
    </citation>
    <scope>NUCLEOTIDE SEQUENCE [LARGE SCALE GENOMIC DNA]</scope>
    <source>
        <strain evidence="2 3">SORGH_AS_1064</strain>
    </source>
</reference>
<keyword evidence="1" id="KW-0732">Signal</keyword>
<dbReference type="EMBL" id="JAUTAL010000001">
    <property type="protein sequence ID" value="MDQ1095178.1"/>
    <property type="molecule type" value="Genomic_DNA"/>
</dbReference>